<dbReference type="Proteomes" id="UP000228380">
    <property type="component" value="Unplaced"/>
</dbReference>
<keyword evidence="1" id="KW-0808">Transferase</keyword>
<name>A0A8B8ZRG6_PHODC</name>
<comment type="catalytic activity">
    <reaction evidence="1">
        <text>S-ubiquitinyl-[E2 ubiquitin-conjugating enzyme]-L-cysteine + [acceptor protein]-L-lysine = [E2 ubiquitin-conjugating enzyme]-L-cysteine + N(6)-ubiquitinyl-[acceptor protein]-L-lysine.</text>
        <dbReference type="EC" id="2.3.2.27"/>
    </reaction>
</comment>
<dbReference type="GO" id="GO:0005737">
    <property type="term" value="C:cytoplasm"/>
    <property type="evidence" value="ECO:0007669"/>
    <property type="project" value="TreeGrafter"/>
</dbReference>
<comment type="function">
    <text evidence="1">Ubiquitin-protein ligase which is mainly involved pre-mRNA splicing and DNA repair. Required for pre-mRNA splicing as component of the spliceosome.</text>
</comment>
<keyword evidence="2" id="KW-1185">Reference proteome</keyword>
<keyword evidence="1" id="KW-0234">DNA repair</keyword>
<keyword evidence="1" id="KW-0508">mRNA splicing</keyword>
<keyword evidence="1" id="KW-0747">Spliceosome</keyword>
<organism evidence="2 3">
    <name type="scientific">Phoenix dactylifera</name>
    <name type="common">Date palm</name>
    <dbReference type="NCBI Taxonomy" id="42345"/>
    <lineage>
        <taxon>Eukaryota</taxon>
        <taxon>Viridiplantae</taxon>
        <taxon>Streptophyta</taxon>
        <taxon>Embryophyta</taxon>
        <taxon>Tracheophyta</taxon>
        <taxon>Spermatophyta</taxon>
        <taxon>Magnoliopsida</taxon>
        <taxon>Liliopsida</taxon>
        <taxon>Arecaceae</taxon>
        <taxon>Coryphoideae</taxon>
        <taxon>Phoeniceae</taxon>
        <taxon>Phoenix</taxon>
    </lineage>
</organism>
<keyword evidence="1" id="KW-0227">DNA damage</keyword>
<proteinExistence type="inferred from homology"/>
<comment type="subcellular location">
    <subcellularLocation>
        <location evidence="1">Nucleus</location>
    </subcellularLocation>
</comment>
<keyword evidence="1" id="KW-0507">mRNA processing</keyword>
<sequence length="125" mass="14019">MLESYEGVWEGLSPPALHDNVEFDYSGNYLAIAGSDVRVYQVASVKMEWNQIKTLSDLSGTGKVTCVKLGWPRGTQITRSLISNLQRSQSRDSLRYHLILCCSWGRCTPLGSRSAVNRWMPPLVI</sequence>
<gene>
    <name evidence="3" type="primary">LOC120103761</name>
</gene>
<reference evidence="3" key="1">
    <citation type="submission" date="2025-08" db="UniProtKB">
        <authorList>
            <consortium name="RefSeq"/>
        </authorList>
    </citation>
    <scope>IDENTIFICATION</scope>
    <source>
        <tissue evidence="3">Young leaves</tissue>
    </source>
</reference>
<dbReference type="GO" id="GO:0000974">
    <property type="term" value="C:Prp19 complex"/>
    <property type="evidence" value="ECO:0007669"/>
    <property type="project" value="UniProtKB-UniRule"/>
</dbReference>
<dbReference type="GO" id="GO:0000398">
    <property type="term" value="P:mRNA splicing, via spliceosome"/>
    <property type="evidence" value="ECO:0007669"/>
    <property type="project" value="InterPro"/>
</dbReference>
<dbReference type="OrthoDB" id="1695165at2759"/>
<comment type="subunit">
    <text evidence="1">Homotetramer.</text>
</comment>
<dbReference type="GeneID" id="120103761"/>
<comment type="pathway">
    <text evidence="1">Protein modification; protein ubiquitination.</text>
</comment>
<evidence type="ECO:0000313" key="3">
    <source>
        <dbReference type="RefSeq" id="XP_038976865.1"/>
    </source>
</evidence>
<dbReference type="GO" id="GO:0070534">
    <property type="term" value="P:protein K63-linked ubiquitination"/>
    <property type="evidence" value="ECO:0007669"/>
    <property type="project" value="UniProtKB-UniRule"/>
</dbReference>
<dbReference type="InterPro" id="IPR038959">
    <property type="entry name" value="Prp19"/>
</dbReference>
<accession>A0A8B8ZRG6</accession>
<comment type="similarity">
    <text evidence="1">Belongs to the WD repeat PRP19 family.</text>
</comment>
<evidence type="ECO:0000313" key="2">
    <source>
        <dbReference type="Proteomes" id="UP000228380"/>
    </source>
</evidence>
<keyword evidence="1" id="KW-0539">Nucleus</keyword>
<protein>
    <recommendedName>
        <fullName evidence="1">Pre-mRNA-processing factor 19</fullName>
        <ecNumber evidence="1">2.3.2.27</ecNumber>
    </recommendedName>
</protein>
<dbReference type="GO" id="GO:0061630">
    <property type="term" value="F:ubiquitin protein ligase activity"/>
    <property type="evidence" value="ECO:0007669"/>
    <property type="project" value="UniProtKB-UniRule"/>
</dbReference>
<dbReference type="RefSeq" id="XP_038976865.1">
    <property type="nucleotide sequence ID" value="XM_039120937.1"/>
</dbReference>
<dbReference type="PANTHER" id="PTHR43995:SF1">
    <property type="entry name" value="PRE-MRNA-PROCESSING FACTOR 19"/>
    <property type="match status" value="1"/>
</dbReference>
<dbReference type="PANTHER" id="PTHR43995">
    <property type="entry name" value="PRE-MRNA-PROCESSING FACTOR 19"/>
    <property type="match status" value="1"/>
</dbReference>
<dbReference type="UniPathway" id="UPA00143"/>
<evidence type="ECO:0000256" key="1">
    <source>
        <dbReference type="RuleBase" id="RU367101"/>
    </source>
</evidence>
<dbReference type="KEGG" id="pda:120103761"/>
<dbReference type="GO" id="GO:0071006">
    <property type="term" value="C:U2-type catalytic step 1 spliceosome"/>
    <property type="evidence" value="ECO:0007669"/>
    <property type="project" value="TreeGrafter"/>
</dbReference>
<dbReference type="GO" id="GO:0006281">
    <property type="term" value="P:DNA repair"/>
    <property type="evidence" value="ECO:0007669"/>
    <property type="project" value="UniProtKB-KW"/>
</dbReference>
<dbReference type="AlphaFoldDB" id="A0A8B8ZRG6"/>
<keyword evidence="1" id="KW-0833">Ubl conjugation pathway</keyword>
<dbReference type="EC" id="2.3.2.27" evidence="1"/>